<dbReference type="OrthoDB" id="313253at2759"/>
<keyword evidence="2" id="KW-1185">Reference proteome</keyword>
<proteinExistence type="predicted"/>
<organism evidence="1 2">
    <name type="scientific">Stentor coeruleus</name>
    <dbReference type="NCBI Taxonomy" id="5963"/>
    <lineage>
        <taxon>Eukaryota</taxon>
        <taxon>Sar</taxon>
        <taxon>Alveolata</taxon>
        <taxon>Ciliophora</taxon>
        <taxon>Postciliodesmatophora</taxon>
        <taxon>Heterotrichea</taxon>
        <taxon>Heterotrichida</taxon>
        <taxon>Stentoridae</taxon>
        <taxon>Stentor</taxon>
    </lineage>
</organism>
<dbReference type="Proteomes" id="UP000187209">
    <property type="component" value="Unassembled WGS sequence"/>
</dbReference>
<accession>A0A1R2CFV3</accession>
<dbReference type="EMBL" id="MPUH01000167">
    <property type="protein sequence ID" value="OMJ87820.1"/>
    <property type="molecule type" value="Genomic_DNA"/>
</dbReference>
<evidence type="ECO:0000313" key="2">
    <source>
        <dbReference type="Proteomes" id="UP000187209"/>
    </source>
</evidence>
<protein>
    <submittedName>
        <fullName evidence="1">Uncharacterized protein</fullName>
    </submittedName>
</protein>
<comment type="caution">
    <text evidence="1">The sequence shown here is derived from an EMBL/GenBank/DDBJ whole genome shotgun (WGS) entry which is preliminary data.</text>
</comment>
<evidence type="ECO:0000313" key="1">
    <source>
        <dbReference type="EMBL" id="OMJ87820.1"/>
    </source>
</evidence>
<dbReference type="AlphaFoldDB" id="A0A1R2CFV3"/>
<name>A0A1R2CFV3_9CILI</name>
<gene>
    <name evidence="1" type="ORF">SteCoe_10383</name>
</gene>
<sequence>MYMFQKKNLREPPVFYSRSKEIINAPINKIQDVTRYNSAKFNVYHYKSNPNRESTPIKAPSKCQTTQEFLSPRKTQKEMMLLSIAKSFDNLPKAVQNTFVIEGAKTPIRAHTSLPLISDHHSRKIPFILNDYHIRETNPGFARNDFGGFFTH</sequence>
<reference evidence="1 2" key="1">
    <citation type="submission" date="2016-11" db="EMBL/GenBank/DDBJ databases">
        <title>The macronuclear genome of Stentor coeruleus: a giant cell with tiny introns.</title>
        <authorList>
            <person name="Slabodnick M."/>
            <person name="Ruby J.G."/>
            <person name="Reiff S.B."/>
            <person name="Swart E.C."/>
            <person name="Gosai S."/>
            <person name="Prabakaran S."/>
            <person name="Witkowska E."/>
            <person name="Larue G.E."/>
            <person name="Fisher S."/>
            <person name="Freeman R.M."/>
            <person name="Gunawardena J."/>
            <person name="Chu W."/>
            <person name="Stover N.A."/>
            <person name="Gregory B.D."/>
            <person name="Nowacki M."/>
            <person name="Derisi J."/>
            <person name="Roy S.W."/>
            <person name="Marshall W.F."/>
            <person name="Sood P."/>
        </authorList>
    </citation>
    <scope>NUCLEOTIDE SEQUENCE [LARGE SCALE GENOMIC DNA]</scope>
    <source>
        <strain evidence="1">WM001</strain>
    </source>
</reference>